<reference evidence="8 9" key="1">
    <citation type="submission" date="2023-11" db="EMBL/GenBank/DDBJ databases">
        <title>Gilvimarinus fulvus sp. nov., isolated from the surface of Kelp.</title>
        <authorList>
            <person name="Sun Y.Y."/>
            <person name="Gong Y."/>
            <person name="Du Z.J."/>
        </authorList>
    </citation>
    <scope>NUCLEOTIDE SEQUENCE [LARGE SCALE GENOMIC DNA]</scope>
    <source>
        <strain evidence="8 9">SDUM040013</strain>
    </source>
</reference>
<evidence type="ECO:0000256" key="6">
    <source>
        <dbReference type="SAM" id="Phobius"/>
    </source>
</evidence>
<evidence type="ECO:0000256" key="2">
    <source>
        <dbReference type="ARBA" id="ARBA00022475"/>
    </source>
</evidence>
<protein>
    <submittedName>
        <fullName evidence="8">FtsX-like permease family protein</fullName>
    </submittedName>
</protein>
<organism evidence="8 9">
    <name type="scientific">Gilvimarinus gilvus</name>
    <dbReference type="NCBI Taxonomy" id="3058038"/>
    <lineage>
        <taxon>Bacteria</taxon>
        <taxon>Pseudomonadati</taxon>
        <taxon>Pseudomonadota</taxon>
        <taxon>Gammaproteobacteria</taxon>
        <taxon>Cellvibrionales</taxon>
        <taxon>Cellvibrionaceae</taxon>
        <taxon>Gilvimarinus</taxon>
    </lineage>
</organism>
<keyword evidence="3 6" id="KW-0812">Transmembrane</keyword>
<evidence type="ECO:0000256" key="5">
    <source>
        <dbReference type="ARBA" id="ARBA00023136"/>
    </source>
</evidence>
<feature type="transmembrane region" description="Helical" evidence="6">
    <location>
        <begin position="784"/>
        <end position="804"/>
    </location>
</feature>
<feature type="transmembrane region" description="Helical" evidence="6">
    <location>
        <begin position="697"/>
        <end position="719"/>
    </location>
</feature>
<dbReference type="Proteomes" id="UP001273505">
    <property type="component" value="Unassembled WGS sequence"/>
</dbReference>
<evidence type="ECO:0000259" key="7">
    <source>
        <dbReference type="Pfam" id="PF02687"/>
    </source>
</evidence>
<accession>A0ABU4RT86</accession>
<proteinExistence type="predicted"/>
<dbReference type="PANTHER" id="PTHR30287">
    <property type="entry name" value="MEMBRANE COMPONENT OF PREDICTED ABC SUPERFAMILY METABOLITE UPTAKE TRANSPORTER"/>
    <property type="match status" value="1"/>
</dbReference>
<evidence type="ECO:0000256" key="3">
    <source>
        <dbReference type="ARBA" id="ARBA00022692"/>
    </source>
</evidence>
<comment type="subcellular location">
    <subcellularLocation>
        <location evidence="1">Cell membrane</location>
        <topology evidence="1">Multi-pass membrane protein</topology>
    </subcellularLocation>
</comment>
<dbReference type="InterPro" id="IPR003838">
    <property type="entry name" value="ABC3_permease_C"/>
</dbReference>
<evidence type="ECO:0000256" key="1">
    <source>
        <dbReference type="ARBA" id="ARBA00004651"/>
    </source>
</evidence>
<evidence type="ECO:0000313" key="9">
    <source>
        <dbReference type="Proteomes" id="UP001273505"/>
    </source>
</evidence>
<name>A0ABU4RT86_9GAMM</name>
<keyword evidence="2" id="KW-1003">Cell membrane</keyword>
<dbReference type="Pfam" id="PF02687">
    <property type="entry name" value="FtsX"/>
    <property type="match status" value="2"/>
</dbReference>
<feature type="transmembrane region" description="Helical" evidence="6">
    <location>
        <begin position="416"/>
        <end position="442"/>
    </location>
</feature>
<feature type="transmembrane region" description="Helical" evidence="6">
    <location>
        <begin position="392"/>
        <end position="410"/>
    </location>
</feature>
<feature type="domain" description="ABC3 transporter permease C-terminal" evidence="7">
    <location>
        <begin position="259"/>
        <end position="369"/>
    </location>
</feature>
<evidence type="ECO:0000313" key="8">
    <source>
        <dbReference type="EMBL" id="MDX6848099.1"/>
    </source>
</evidence>
<evidence type="ECO:0000256" key="4">
    <source>
        <dbReference type="ARBA" id="ARBA00022989"/>
    </source>
</evidence>
<keyword evidence="9" id="KW-1185">Reference proteome</keyword>
<feature type="transmembrane region" description="Helical" evidence="6">
    <location>
        <begin position="308"/>
        <end position="330"/>
    </location>
</feature>
<sequence length="822" mass="89691">MLAWHLLWRNWRSGEIKLLAVALALAVTVVSAIALFTDRLEGTLLEQSNSLLGADRLVKSNQAHKKEWEVQAERDDVSYSRVAHFSSMIFAGDEMHLAAVKAVANNYPLRGYIDVSTTPFATDPALIERAQGVPAPGEIWVDSRLLPLLHIELGESLQVGEHELVATKVVVSEPDGSGPFSMMGARIIMNWEDLAKTRVIQPGSRVEYQWLLAGSSSDMNAFMSWLEPQLSDHDEVMDIENAQRRLQGTLQTGRRFLVLAAIMGVLLAGVAIALAARQFAERHVNQVALLKSLGTSSQRIRQLYLVQLLLLATVASLLGLAVGAGLQALIAQIVHNIYQVTMAKATITPFILSLLSGPLALVGFALPSLWFLPKVPPIKVLRQELSVSKGAVGWQIAMASLVLVILVGVFGRDLTLGVTVLAALAVVGVLTGGMAFGLLAVGKKAGAQAGSRWRLAWASIQRRRGASVLQVVVFATAIMLLLTLTIVRTSLIEEWQVKVPENAPNHFLINVAPSEVDDFKQLLADDELKVEPLFPMVRGRLTHIDGEPKPEDTLNREASLTWTGELSEDNEVVAGQWWDTWQRSQLPGVSVEHEVAERLGIELGSQLTFSIGGLIAQAEVASFRSLQWESLRPNFYFIFEPGALDDYAPMYMTSVYLPPEKKQFINTLLTRYPTIVVLELDRIINQIRDIVAQVSDGVGLVLLMVLLGGCLVLIAAVTGSIDARKQEAGLLRALGAPRRLLVGSIWIEFALLGFCAGFIAVVASEALLLGLQVYVFRVPVQPHYFYWLATPIAGALFVSSLGAISCRHSVTTPPATVLREAL</sequence>
<gene>
    <name evidence="8" type="ORF">SCD92_01925</name>
</gene>
<feature type="transmembrane region" description="Helical" evidence="6">
    <location>
        <begin position="350"/>
        <end position="372"/>
    </location>
</feature>
<feature type="domain" description="ABC3 transporter permease C-terminal" evidence="7">
    <location>
        <begin position="700"/>
        <end position="814"/>
    </location>
</feature>
<dbReference type="RefSeq" id="WP_302723195.1">
    <property type="nucleotide sequence ID" value="NZ_JAULRU010000583.1"/>
</dbReference>
<keyword evidence="5 6" id="KW-0472">Membrane</keyword>
<keyword evidence="4 6" id="KW-1133">Transmembrane helix</keyword>
<dbReference type="PANTHER" id="PTHR30287:SF1">
    <property type="entry name" value="INNER MEMBRANE PROTEIN"/>
    <property type="match status" value="1"/>
</dbReference>
<feature type="transmembrane region" description="Helical" evidence="6">
    <location>
        <begin position="740"/>
        <end position="764"/>
    </location>
</feature>
<dbReference type="EMBL" id="JAXAFO010000002">
    <property type="protein sequence ID" value="MDX6848099.1"/>
    <property type="molecule type" value="Genomic_DNA"/>
</dbReference>
<feature type="transmembrane region" description="Helical" evidence="6">
    <location>
        <begin position="468"/>
        <end position="487"/>
    </location>
</feature>
<dbReference type="InterPro" id="IPR038766">
    <property type="entry name" value="Membrane_comp_ABC_pdt"/>
</dbReference>
<comment type="caution">
    <text evidence="8">The sequence shown here is derived from an EMBL/GenBank/DDBJ whole genome shotgun (WGS) entry which is preliminary data.</text>
</comment>
<feature type="transmembrane region" description="Helical" evidence="6">
    <location>
        <begin position="256"/>
        <end position="276"/>
    </location>
</feature>